<dbReference type="EC" id="1.3.8.13" evidence="9"/>
<keyword evidence="5 9" id="KW-0560">Oxidoreductase</keyword>
<dbReference type="InterPro" id="IPR052904">
    <property type="entry name" value="Acyl-CoA_dehydrogenase-like"/>
</dbReference>
<feature type="domain" description="Adaptive response protein AidB N-terminal" evidence="8">
    <location>
        <begin position="2"/>
        <end position="150"/>
    </location>
</feature>
<dbReference type="InterPro" id="IPR006091">
    <property type="entry name" value="Acyl-CoA_Oxase/DH_mid-dom"/>
</dbReference>
<dbReference type="InterPro" id="IPR009100">
    <property type="entry name" value="AcylCoA_DH/oxidase_NM_dom_sf"/>
</dbReference>
<dbReference type="FunCoup" id="A0A6M4HDU0">
    <property type="interactions" value="234"/>
</dbReference>
<dbReference type="Gene3D" id="2.40.110.20">
    <property type="match status" value="1"/>
</dbReference>
<proteinExistence type="inferred from homology"/>
<sequence length="512" mass="56031">MNQAPPLTGYNAFSENTWIPVLDPVREKALALGALVGSEAGQELAANANRHEPELRTHDRYGKRIDTVEFHPSYHALMQHAFGGGVHSAAWTARSDGFSAHATLFYLWNQLEQGTACPVTMTFASIAVLRQAPEIAREWEPKVLANAYDPRPLPFAQKQGVTIGMAMTEKQGGSDLRMVRTEARATANGEYLLTGHKWFCSAPMSDAFFTLARLPEGVTCFFVPRSLPDGTRNTFLIQRLKDKCGNRSNASSEIEYRDTRAWLVGEPGRGIATIIEMAHLTRFDIVVGTAGMMRVAFDQALHHARHREAFGKKLSEHALMQNVLADLSLEAEAAARLAFHLARAFDAKEAAITRILTPVAKYWHCKRLPVMTVEAMEVLGGNGYVEEAMLARLYREAPLNGIWEGSGNVICLDVLRSLAKSTEGLEMLLAEMQGTGDGRLVRHATAIRALLAKNEGLEASARRLVEMIALGVQATLMVRQSSSKDGELFVASRIAGDSGRQLGTLSSSSLSS</sequence>
<dbReference type="Gene3D" id="1.20.140.10">
    <property type="entry name" value="Butyryl-CoA Dehydrogenase, subunit A, domain 3"/>
    <property type="match status" value="1"/>
</dbReference>
<evidence type="ECO:0000313" key="9">
    <source>
        <dbReference type="EMBL" id="QJR16764.1"/>
    </source>
</evidence>
<evidence type="ECO:0000256" key="5">
    <source>
        <dbReference type="RuleBase" id="RU362125"/>
    </source>
</evidence>
<dbReference type="InterPro" id="IPR009075">
    <property type="entry name" value="AcylCo_DH/oxidase_C"/>
</dbReference>
<dbReference type="SUPFAM" id="SSF47203">
    <property type="entry name" value="Acyl-CoA dehydrogenase C-terminal domain-like"/>
    <property type="match status" value="1"/>
</dbReference>
<dbReference type="PROSITE" id="PS00073">
    <property type="entry name" value="ACYL_COA_DH_2"/>
    <property type="match status" value="1"/>
</dbReference>
<dbReference type="InterPro" id="IPR036250">
    <property type="entry name" value="AcylCo_DH-like_C"/>
</dbReference>
<evidence type="ECO:0000259" key="7">
    <source>
        <dbReference type="Pfam" id="PF02770"/>
    </source>
</evidence>
<evidence type="ECO:0000256" key="2">
    <source>
        <dbReference type="ARBA" id="ARBA00009347"/>
    </source>
</evidence>
<feature type="domain" description="Acyl-CoA oxidase/dehydrogenase middle" evidence="7">
    <location>
        <begin position="164"/>
        <end position="258"/>
    </location>
</feature>
<dbReference type="GO" id="GO:0003995">
    <property type="term" value="F:acyl-CoA dehydrogenase activity"/>
    <property type="evidence" value="ECO:0007669"/>
    <property type="project" value="InterPro"/>
</dbReference>
<dbReference type="InterPro" id="IPR041504">
    <property type="entry name" value="AidB_N"/>
</dbReference>
<dbReference type="PANTHER" id="PTHR42707:SF3">
    <property type="entry name" value="ACYL-COA DEHYDROGENASE AIDB-RELATED"/>
    <property type="match status" value="1"/>
</dbReference>
<evidence type="ECO:0000256" key="4">
    <source>
        <dbReference type="ARBA" id="ARBA00022827"/>
    </source>
</evidence>
<evidence type="ECO:0000256" key="3">
    <source>
        <dbReference type="ARBA" id="ARBA00022630"/>
    </source>
</evidence>
<evidence type="ECO:0000313" key="10">
    <source>
        <dbReference type="Proteomes" id="UP000503096"/>
    </source>
</evidence>
<evidence type="ECO:0000259" key="8">
    <source>
        <dbReference type="Pfam" id="PF18158"/>
    </source>
</evidence>
<comment type="similarity">
    <text evidence="2 5">Belongs to the acyl-CoA dehydrogenase family.</text>
</comment>
<protein>
    <submittedName>
        <fullName evidence="9">Crotonobetainyl-CoA reductase</fullName>
        <ecNumber evidence="9">1.3.8.13</ecNumber>
    </submittedName>
</protein>
<dbReference type="Pfam" id="PF18158">
    <property type="entry name" value="AidB_N"/>
    <property type="match status" value="1"/>
</dbReference>
<reference evidence="9 10" key="1">
    <citation type="submission" date="2020-04" db="EMBL/GenBank/DDBJ databases">
        <title>Usitatibacter rugosus gen. nov., sp. nov. and Usitatibacter palustris sp. nov., novel members of Usitatibacteraceae fam. nov. within the order Nitrosomonadales isolated from soil.</title>
        <authorList>
            <person name="Huber K.J."/>
            <person name="Neumann-Schaal M."/>
            <person name="Geppert A."/>
            <person name="Luckner M."/>
            <person name="Wanner G."/>
            <person name="Overmann J."/>
        </authorList>
    </citation>
    <scope>NUCLEOTIDE SEQUENCE [LARGE SCALE GENOMIC DNA]</scope>
    <source>
        <strain evidence="9 10">Swamp67</strain>
    </source>
</reference>
<dbReference type="InterPro" id="IPR006089">
    <property type="entry name" value="Acyl-CoA_DH_CS"/>
</dbReference>
<keyword evidence="3 5" id="KW-0285">Flavoprotein</keyword>
<evidence type="ECO:0000256" key="1">
    <source>
        <dbReference type="ARBA" id="ARBA00001974"/>
    </source>
</evidence>
<dbReference type="InParanoid" id="A0A6M4HDU0"/>
<evidence type="ECO:0000259" key="6">
    <source>
        <dbReference type="Pfam" id="PF00441"/>
    </source>
</evidence>
<name>A0A6M4HDU0_9PROT</name>
<dbReference type="Gene3D" id="6.10.250.600">
    <property type="match status" value="1"/>
</dbReference>
<dbReference type="Pfam" id="PF00441">
    <property type="entry name" value="Acyl-CoA_dh_1"/>
    <property type="match status" value="1"/>
</dbReference>
<dbReference type="SUPFAM" id="SSF56645">
    <property type="entry name" value="Acyl-CoA dehydrogenase NM domain-like"/>
    <property type="match status" value="1"/>
</dbReference>
<keyword evidence="4 5" id="KW-0274">FAD</keyword>
<feature type="domain" description="Acyl-CoA dehydrogenase/oxidase C-terminal" evidence="6">
    <location>
        <begin position="268"/>
        <end position="418"/>
    </location>
</feature>
<dbReference type="Proteomes" id="UP000503096">
    <property type="component" value="Chromosome"/>
</dbReference>
<dbReference type="PANTHER" id="PTHR42707">
    <property type="entry name" value="ACYL-COA DEHYDROGENASE"/>
    <property type="match status" value="1"/>
</dbReference>
<comment type="cofactor">
    <cofactor evidence="1 5">
        <name>FAD</name>
        <dbReference type="ChEBI" id="CHEBI:57692"/>
    </cofactor>
</comment>
<dbReference type="KEGG" id="upl:DSM104440_03600"/>
<dbReference type="EMBL" id="CP053073">
    <property type="protein sequence ID" value="QJR16764.1"/>
    <property type="molecule type" value="Genomic_DNA"/>
</dbReference>
<dbReference type="AlphaFoldDB" id="A0A6M4HDU0"/>
<accession>A0A6M4HDU0</accession>
<dbReference type="RefSeq" id="WP_171165156.1">
    <property type="nucleotide sequence ID" value="NZ_CP053073.1"/>
</dbReference>
<gene>
    <name evidence="9" type="primary">caiA</name>
    <name evidence="9" type="ORF">DSM104440_03600</name>
</gene>
<dbReference type="Pfam" id="PF02770">
    <property type="entry name" value="Acyl-CoA_dh_M"/>
    <property type="match status" value="1"/>
</dbReference>
<keyword evidence="10" id="KW-1185">Reference proteome</keyword>
<organism evidence="9 10">
    <name type="scientific">Usitatibacter palustris</name>
    <dbReference type="NCBI Taxonomy" id="2732487"/>
    <lineage>
        <taxon>Bacteria</taxon>
        <taxon>Pseudomonadati</taxon>
        <taxon>Pseudomonadota</taxon>
        <taxon>Betaproteobacteria</taxon>
        <taxon>Nitrosomonadales</taxon>
        <taxon>Usitatibacteraceae</taxon>
        <taxon>Usitatibacter</taxon>
    </lineage>
</organism>